<dbReference type="EMBL" id="CP012154">
    <property type="protein sequence ID" value="AKS41246.1"/>
    <property type="molecule type" value="Genomic_DNA"/>
</dbReference>
<keyword evidence="10" id="KW-1185">Reference proteome</keyword>
<keyword evidence="5" id="KW-0547">Nucleotide-binding</keyword>
<dbReference type="GO" id="GO:0005524">
    <property type="term" value="F:ATP binding"/>
    <property type="evidence" value="ECO:0007669"/>
    <property type="project" value="UniProtKB-KW"/>
</dbReference>
<evidence type="ECO:0000313" key="10">
    <source>
        <dbReference type="Proteomes" id="UP000066624"/>
    </source>
</evidence>
<dbReference type="Gene3D" id="3.40.50.300">
    <property type="entry name" value="P-loop containing nucleotide triphosphate hydrolases"/>
    <property type="match status" value="1"/>
</dbReference>
<keyword evidence="4 9" id="KW-0812">Transmembrane</keyword>
<dbReference type="InterPro" id="IPR003593">
    <property type="entry name" value="AAA+_ATPase"/>
</dbReference>
<organism evidence="9 10">
    <name type="scientific">Wenzhouxiangella marina</name>
    <dbReference type="NCBI Taxonomy" id="1579979"/>
    <lineage>
        <taxon>Bacteria</taxon>
        <taxon>Pseudomonadati</taxon>
        <taxon>Pseudomonadota</taxon>
        <taxon>Gammaproteobacteria</taxon>
        <taxon>Chromatiales</taxon>
        <taxon>Wenzhouxiangellaceae</taxon>
        <taxon>Wenzhouxiangella</taxon>
    </lineage>
</organism>
<evidence type="ECO:0000256" key="7">
    <source>
        <dbReference type="ARBA" id="ARBA00022989"/>
    </source>
</evidence>
<dbReference type="InterPro" id="IPR003439">
    <property type="entry name" value="ABC_transporter-like_ATP-bd"/>
</dbReference>
<dbReference type="PANTHER" id="PTHR43394:SF1">
    <property type="entry name" value="ATP-BINDING CASSETTE SUB-FAMILY B MEMBER 10, MITOCHONDRIAL"/>
    <property type="match status" value="1"/>
</dbReference>
<dbReference type="InterPro" id="IPR011527">
    <property type="entry name" value="ABC1_TM_dom"/>
</dbReference>
<keyword evidence="8" id="KW-0472">Membrane</keyword>
<dbReference type="AlphaFoldDB" id="A0A0K0XUF3"/>
<dbReference type="PROSITE" id="PS00211">
    <property type="entry name" value="ABC_TRANSPORTER_1"/>
    <property type="match status" value="1"/>
</dbReference>
<dbReference type="PATRIC" id="fig|1579979.3.peg.886"/>
<keyword evidence="2" id="KW-0813">Transport</keyword>
<keyword evidence="3" id="KW-1003">Cell membrane</keyword>
<sequence>MSISPDTPPGLLAQFRPLLTYGRRALALVWATSRWLTVVLAALTLVAGLLPAAIAWVGKLLVDSVVLAIELETMSREIWLWLGLEALLVAGMAATQTALGIANNLLRAQLGQRVNLMILEKAQTLELAQLEDSEFYDRLTRARREASSRPLALVQKTFGVIQNGIAILSFSGLLLAFSPWAVLLLIVGGLPAFFVEAKFAGQAFQLFRWRSPDTREMMYLESVLAREDYTKEVKLYDLAPTLMDRYRAIFAKLFKEDRALTIRRGWWAFGLGLLGTAALYGAFAWVVLATVAGQLSLGEMTMYMMVFRQGQSAVSASLSSINGMYEDHLYLSSLYEFLEQPTSVRRGQAVVGAQPGTGLVIEHLSFRYPGTERAALTDIDLRLEPGSSLALVGENGSGKTTLTKLIAGLYEIDQGDIRFDGTSLKDWDPRALQDRIGVIFQDFARYQWLVGHNIGAGDIQGFEDAARWEEAAAKGLADEFIRDLPSGYETQLGRWFKDGRELSGGQWQKIALARAFMRKRADILILDEPTSAMDAKAEAEVFEHLQATARDQILILISHRFSTVRRADRIAVMDGGRIIELGTHEELMALGGRYAQLFTLQAEAYR</sequence>
<dbReference type="InterPro" id="IPR036640">
    <property type="entry name" value="ABC1_TM_sf"/>
</dbReference>
<evidence type="ECO:0000256" key="5">
    <source>
        <dbReference type="ARBA" id="ARBA00022741"/>
    </source>
</evidence>
<dbReference type="KEGG" id="wma:WM2015_865"/>
<dbReference type="SUPFAM" id="SSF90123">
    <property type="entry name" value="ABC transporter transmembrane region"/>
    <property type="match status" value="1"/>
</dbReference>
<evidence type="ECO:0000256" key="6">
    <source>
        <dbReference type="ARBA" id="ARBA00022840"/>
    </source>
</evidence>
<evidence type="ECO:0000256" key="3">
    <source>
        <dbReference type="ARBA" id="ARBA00022475"/>
    </source>
</evidence>
<keyword evidence="6" id="KW-0067">ATP-binding</keyword>
<dbReference type="PROSITE" id="PS50893">
    <property type="entry name" value="ABC_TRANSPORTER_2"/>
    <property type="match status" value="1"/>
</dbReference>
<evidence type="ECO:0000256" key="4">
    <source>
        <dbReference type="ARBA" id="ARBA00022692"/>
    </source>
</evidence>
<dbReference type="FunFam" id="3.40.50.300:FF:000221">
    <property type="entry name" value="Multidrug ABC transporter ATP-binding protein"/>
    <property type="match status" value="1"/>
</dbReference>
<accession>A0A0K0XUF3</accession>
<protein>
    <submittedName>
        <fullName evidence="9">ABC transporter, transmembrane region:ABC transporter</fullName>
    </submittedName>
</protein>
<name>A0A0K0XUF3_9GAMM</name>
<evidence type="ECO:0000256" key="8">
    <source>
        <dbReference type="ARBA" id="ARBA00023136"/>
    </source>
</evidence>
<keyword evidence="7" id="KW-1133">Transmembrane helix</keyword>
<dbReference type="GO" id="GO:0016887">
    <property type="term" value="F:ATP hydrolysis activity"/>
    <property type="evidence" value="ECO:0007669"/>
    <property type="project" value="InterPro"/>
</dbReference>
<dbReference type="Gene3D" id="1.20.1560.10">
    <property type="entry name" value="ABC transporter type 1, transmembrane domain"/>
    <property type="match status" value="1"/>
</dbReference>
<evidence type="ECO:0000313" key="9">
    <source>
        <dbReference type="EMBL" id="AKS41246.1"/>
    </source>
</evidence>
<dbReference type="PROSITE" id="PS50929">
    <property type="entry name" value="ABC_TM1F"/>
    <property type="match status" value="1"/>
</dbReference>
<evidence type="ECO:0000256" key="1">
    <source>
        <dbReference type="ARBA" id="ARBA00004651"/>
    </source>
</evidence>
<dbReference type="GO" id="GO:0005886">
    <property type="term" value="C:plasma membrane"/>
    <property type="evidence" value="ECO:0007669"/>
    <property type="project" value="UniProtKB-SubCell"/>
</dbReference>
<gene>
    <name evidence="9" type="ORF">WM2015_865</name>
</gene>
<dbReference type="GO" id="GO:0015421">
    <property type="term" value="F:ABC-type oligopeptide transporter activity"/>
    <property type="evidence" value="ECO:0007669"/>
    <property type="project" value="TreeGrafter"/>
</dbReference>
<dbReference type="OrthoDB" id="9806127at2"/>
<dbReference type="InterPro" id="IPR039421">
    <property type="entry name" value="Type_1_exporter"/>
</dbReference>
<dbReference type="InterPro" id="IPR017871">
    <property type="entry name" value="ABC_transporter-like_CS"/>
</dbReference>
<dbReference type="Pfam" id="PF00005">
    <property type="entry name" value="ABC_tran"/>
    <property type="match status" value="1"/>
</dbReference>
<proteinExistence type="predicted"/>
<comment type="subcellular location">
    <subcellularLocation>
        <location evidence="1">Cell membrane</location>
        <topology evidence="1">Multi-pass membrane protein</topology>
    </subcellularLocation>
</comment>
<dbReference type="SUPFAM" id="SSF52540">
    <property type="entry name" value="P-loop containing nucleoside triphosphate hydrolases"/>
    <property type="match status" value="1"/>
</dbReference>
<evidence type="ECO:0000256" key="2">
    <source>
        <dbReference type="ARBA" id="ARBA00022448"/>
    </source>
</evidence>
<dbReference type="Proteomes" id="UP000066624">
    <property type="component" value="Chromosome"/>
</dbReference>
<dbReference type="RefSeq" id="WP_082169430.1">
    <property type="nucleotide sequence ID" value="NZ_CP012154.1"/>
</dbReference>
<dbReference type="SMART" id="SM00382">
    <property type="entry name" value="AAA"/>
    <property type="match status" value="1"/>
</dbReference>
<dbReference type="STRING" id="1579979.WM2015_865"/>
<dbReference type="InterPro" id="IPR027417">
    <property type="entry name" value="P-loop_NTPase"/>
</dbReference>
<dbReference type="PANTHER" id="PTHR43394">
    <property type="entry name" value="ATP-DEPENDENT PERMEASE MDL1, MITOCHONDRIAL"/>
    <property type="match status" value="1"/>
</dbReference>
<reference evidence="9 10" key="1">
    <citation type="submission" date="2015-07" db="EMBL/GenBank/DDBJ databases">
        <authorList>
            <person name="Noorani M."/>
        </authorList>
    </citation>
    <scope>NUCLEOTIDE SEQUENCE [LARGE SCALE GENOMIC DNA]</scope>
    <source>
        <strain evidence="9 10">KCTC 42284</strain>
    </source>
</reference>